<dbReference type="RefSeq" id="WP_102361347.1">
    <property type="nucleotide sequence ID" value="NZ_CAKMTZ010000015.1"/>
</dbReference>
<dbReference type="Proteomes" id="UP001295462">
    <property type="component" value="Unassembled WGS sequence"/>
</dbReference>
<evidence type="ECO:0000313" key="2">
    <source>
        <dbReference type="Proteomes" id="UP001295462"/>
    </source>
</evidence>
<dbReference type="EMBL" id="CAKMUD010000018">
    <property type="protein sequence ID" value="CAH1572158.1"/>
    <property type="molecule type" value="Genomic_DNA"/>
</dbReference>
<evidence type="ECO:0000313" key="1">
    <source>
        <dbReference type="EMBL" id="CAH1572158.1"/>
    </source>
</evidence>
<organism evidence="1 2">
    <name type="scientific">Vibrio jasicida</name>
    <dbReference type="NCBI Taxonomy" id="766224"/>
    <lineage>
        <taxon>Bacteria</taxon>
        <taxon>Pseudomonadati</taxon>
        <taxon>Pseudomonadota</taxon>
        <taxon>Gammaproteobacteria</taxon>
        <taxon>Vibrionales</taxon>
        <taxon>Vibrionaceae</taxon>
        <taxon>Vibrio</taxon>
    </lineage>
</organism>
<gene>
    <name evidence="1" type="ORF">THF1A12_1140003</name>
</gene>
<sequence>MMTLEYFIELVNNNLAKKNRDTLLSNALLELAKNKKLLDNHVLSSLDKNGFTFNESYNHFLFTLYSSEDFSIRLTFWKPVLNPIESDTFIYKLKHNHDFEIFMTGYSGDGYETIIYQIGTTTEHIKGGTKVVVLSSDRIKLATGVLIHMKPYTEIHEQLPPKTLSSSLALVLKGDKSGHIKNWEFDDNFVAVGYGVASSESAVYQQLLEYFKKEKNDEKDTTRVQ</sequence>
<comment type="caution">
    <text evidence="1">The sequence shown here is derived from an EMBL/GenBank/DDBJ whole genome shotgun (WGS) entry which is preliminary data.</text>
</comment>
<dbReference type="AlphaFoldDB" id="A0AAU9QHP9"/>
<name>A0AAU9QHP9_9VIBR</name>
<protein>
    <submittedName>
        <fullName evidence="1">Uncharacterized protein</fullName>
    </submittedName>
</protein>
<proteinExistence type="predicted"/>
<reference evidence="1" key="1">
    <citation type="submission" date="2022-01" db="EMBL/GenBank/DDBJ databases">
        <authorList>
            <person name="Lagorce A."/>
        </authorList>
    </citation>
    <scope>NUCLEOTIDE SEQUENCE</scope>
    <source>
        <strain evidence="1">Th15_F1_A12</strain>
    </source>
</reference>
<accession>A0AAU9QHP9</accession>